<proteinExistence type="predicted"/>
<evidence type="ECO:0000313" key="1">
    <source>
        <dbReference type="EMBL" id="MBB5141646.1"/>
    </source>
</evidence>
<dbReference type="RefSeq" id="WP_183224288.1">
    <property type="nucleotide sequence ID" value="NZ_CAXOVT010000005.1"/>
</dbReference>
<evidence type="ECO:0000313" key="2">
    <source>
        <dbReference type="Proteomes" id="UP000529652"/>
    </source>
</evidence>
<organism evidence="1 2">
    <name type="scientific">Borreliella afzelii</name>
    <name type="common">Borrelia afzelii</name>
    <dbReference type="NCBI Taxonomy" id="29518"/>
    <lineage>
        <taxon>Bacteria</taxon>
        <taxon>Pseudomonadati</taxon>
        <taxon>Spirochaetota</taxon>
        <taxon>Spirochaetia</taxon>
        <taxon>Spirochaetales</taxon>
        <taxon>Borreliaceae</taxon>
        <taxon>Borreliella</taxon>
    </lineage>
</organism>
<keyword evidence="1" id="KW-0489">Methyltransferase</keyword>
<accession>A0AB34Z2U9</accession>
<keyword evidence="1" id="KW-0808">Transferase</keyword>
<sequence length="78" mass="9735">MIKFPKTHIPKIHIVKKEYEDATIKWDKEYSLFRKLHGKNKTLEDWLEYIKKEEMKKIKEFSNKFVEKRYQKNHILEP</sequence>
<protein>
    <submittedName>
        <fullName evidence="1">Cyclopropane fatty-acyl-phospholipid synthase-like methyltransferase</fullName>
    </submittedName>
</protein>
<name>A0AB34Z2U9_BORAF</name>
<dbReference type="AlphaFoldDB" id="A0AB34Z2U9"/>
<dbReference type="GO" id="GO:0008168">
    <property type="term" value="F:methyltransferase activity"/>
    <property type="evidence" value="ECO:0007669"/>
    <property type="project" value="UniProtKB-KW"/>
</dbReference>
<comment type="caution">
    <text evidence="1">The sequence shown here is derived from an EMBL/GenBank/DDBJ whole genome shotgun (WGS) entry which is preliminary data.</text>
</comment>
<dbReference type="GO" id="GO:0032259">
    <property type="term" value="P:methylation"/>
    <property type="evidence" value="ECO:0007669"/>
    <property type="project" value="UniProtKB-KW"/>
</dbReference>
<gene>
    <name evidence="1" type="ORF">HNP63_001067</name>
</gene>
<dbReference type="EMBL" id="JACHGM010000007">
    <property type="protein sequence ID" value="MBB5141646.1"/>
    <property type="molecule type" value="Genomic_DNA"/>
</dbReference>
<dbReference type="Proteomes" id="UP000529652">
    <property type="component" value="Unassembled WGS sequence"/>
</dbReference>
<reference evidence="1 2" key="1">
    <citation type="submission" date="2020-08" db="EMBL/GenBank/DDBJ databases">
        <title>Genomic Encyclopedia of Type Strains, Phase IV (KMG-IV): sequencing the most valuable type-strain genomes for metagenomic binning, comparative biology and taxonomic classification.</title>
        <authorList>
            <person name="Goeker M."/>
        </authorList>
    </citation>
    <scope>NUCLEOTIDE SEQUENCE [LARGE SCALE GENOMIC DNA]</scope>
    <source>
        <strain evidence="1 2">DSM 10508</strain>
    </source>
</reference>